<keyword evidence="3" id="KW-0408">Iron</keyword>
<dbReference type="Gene3D" id="2.60.120.330">
    <property type="entry name" value="B-lactam Antibiotic, Isopenicillin N Synthase, Chain"/>
    <property type="match status" value="2"/>
</dbReference>
<reference evidence="4 5" key="1">
    <citation type="journal article" date="2018" name="PLoS Genet.">
        <title>Population sequencing reveals clonal diversity and ancestral inbreeding in the grapevine cultivar Chardonnay.</title>
        <authorList>
            <person name="Roach M.J."/>
            <person name="Johnson D.L."/>
            <person name="Bohlmann J."/>
            <person name="van Vuuren H.J."/>
            <person name="Jones S.J."/>
            <person name="Pretorius I.S."/>
            <person name="Schmidt S.A."/>
            <person name="Borneman A.R."/>
        </authorList>
    </citation>
    <scope>NUCLEOTIDE SEQUENCE [LARGE SCALE GENOMIC DNA]</scope>
    <source>
        <strain evidence="5">cv. Chardonnay</strain>
        <tissue evidence="4">Leaf</tissue>
    </source>
</reference>
<comment type="caution">
    <text evidence="4">The sequence shown here is derived from an EMBL/GenBank/DDBJ whole genome shotgun (WGS) entry which is preliminary data.</text>
</comment>
<dbReference type="GO" id="GO:0046872">
    <property type="term" value="F:metal ion binding"/>
    <property type="evidence" value="ECO:0007669"/>
    <property type="project" value="UniProtKB-KW"/>
</dbReference>
<dbReference type="EMBL" id="QGNW01002430">
    <property type="protein sequence ID" value="RVW19830.1"/>
    <property type="molecule type" value="Genomic_DNA"/>
</dbReference>
<evidence type="ECO:0000256" key="3">
    <source>
        <dbReference type="ARBA" id="ARBA00023004"/>
    </source>
</evidence>
<organism evidence="4 5">
    <name type="scientific">Vitis vinifera</name>
    <name type="common">Grape</name>
    <dbReference type="NCBI Taxonomy" id="29760"/>
    <lineage>
        <taxon>Eukaryota</taxon>
        <taxon>Viridiplantae</taxon>
        <taxon>Streptophyta</taxon>
        <taxon>Embryophyta</taxon>
        <taxon>Tracheophyta</taxon>
        <taxon>Spermatophyta</taxon>
        <taxon>Magnoliopsida</taxon>
        <taxon>eudicotyledons</taxon>
        <taxon>Gunneridae</taxon>
        <taxon>Pentapetalae</taxon>
        <taxon>rosids</taxon>
        <taxon>Vitales</taxon>
        <taxon>Vitaceae</taxon>
        <taxon>Viteae</taxon>
        <taxon>Vitis</taxon>
    </lineage>
</organism>
<dbReference type="Proteomes" id="UP000288805">
    <property type="component" value="Unassembled WGS sequence"/>
</dbReference>
<dbReference type="AlphaFoldDB" id="A0A438C9C1"/>
<dbReference type="InterPro" id="IPR027443">
    <property type="entry name" value="IPNS-like_sf"/>
</dbReference>
<dbReference type="SUPFAM" id="SSF51197">
    <property type="entry name" value="Clavaminate synthase-like"/>
    <property type="match status" value="1"/>
</dbReference>
<gene>
    <name evidence="4" type="primary">VvCHDh000515_12</name>
    <name evidence="4" type="ORF">CK203_114007</name>
</gene>
<evidence type="ECO:0000313" key="4">
    <source>
        <dbReference type="EMBL" id="RVW19830.1"/>
    </source>
</evidence>
<sequence>MITGMNQVEAEIGSRNDWNSEIKAFDDTKLGVKGLVDAGVMKIPRIFIHPQHNPQDKFVGIRSNTYTKYVVNHGINKSDLEDMLAGIRRFHEQDAEVKKELYSRDIKKGDPETLPAVCREIAMGYSKQVHRLGITLFELLSVGLGLDPNHLEDMECAERLSLLGHYYPPYPEPELTLGIRSHSDADFMTLLTNDKLKSVNHRVIAKQAGPRISVACFFRTKHVDTGNNLRCYGPIQELLSEENPPVYKETTAEDYLKHYYSKGSGTSSLLHLKL</sequence>
<protein>
    <submittedName>
        <fullName evidence="4">1-aminocyclopropane-1-carboxylate oxidase-like 1</fullName>
    </submittedName>
</protein>
<proteinExistence type="predicted"/>
<name>A0A438C9C1_VITVI</name>
<evidence type="ECO:0000256" key="2">
    <source>
        <dbReference type="ARBA" id="ARBA00023002"/>
    </source>
</evidence>
<dbReference type="PANTHER" id="PTHR10209">
    <property type="entry name" value="OXIDOREDUCTASE, 2OG-FE II OXYGENASE FAMILY PROTEIN"/>
    <property type="match status" value="1"/>
</dbReference>
<dbReference type="PANTHER" id="PTHR10209:SF884">
    <property type="entry name" value="1-AMINOCYCLOPROPANE-1-CARBOXYLATE OXIDASE HOMOLOG 1-LIKE"/>
    <property type="match status" value="1"/>
</dbReference>
<dbReference type="GO" id="GO:0016491">
    <property type="term" value="F:oxidoreductase activity"/>
    <property type="evidence" value="ECO:0007669"/>
    <property type="project" value="UniProtKB-KW"/>
</dbReference>
<evidence type="ECO:0000256" key="1">
    <source>
        <dbReference type="ARBA" id="ARBA00022723"/>
    </source>
</evidence>
<accession>A0A438C9C1</accession>
<keyword evidence="2" id="KW-0560">Oxidoreductase</keyword>
<evidence type="ECO:0000313" key="5">
    <source>
        <dbReference type="Proteomes" id="UP000288805"/>
    </source>
</evidence>
<keyword evidence="1" id="KW-0479">Metal-binding</keyword>